<dbReference type="Proteomes" id="UP000008021">
    <property type="component" value="Chromosome 2"/>
</dbReference>
<evidence type="ECO:0000313" key="2">
    <source>
        <dbReference type="Proteomes" id="UP000008021"/>
    </source>
</evidence>
<dbReference type="Gramene" id="OMERI02G11980.1">
    <property type="protein sequence ID" value="OMERI02G11980.1"/>
    <property type="gene ID" value="OMERI02G11980"/>
</dbReference>
<dbReference type="AlphaFoldDB" id="A0A0E0CIQ5"/>
<reference evidence="1" key="1">
    <citation type="submission" date="2015-04" db="UniProtKB">
        <authorList>
            <consortium name="EnsemblPlants"/>
        </authorList>
    </citation>
    <scope>IDENTIFICATION</scope>
</reference>
<dbReference type="EnsemblPlants" id="OMERI02G11980.1">
    <property type="protein sequence ID" value="OMERI02G11980.1"/>
    <property type="gene ID" value="OMERI02G11980"/>
</dbReference>
<reference evidence="1" key="2">
    <citation type="submission" date="2018-05" db="EMBL/GenBank/DDBJ databases">
        <title>OmerRS3 (Oryza meridionalis Reference Sequence Version 3).</title>
        <authorList>
            <person name="Zhang J."/>
            <person name="Kudrna D."/>
            <person name="Lee S."/>
            <person name="Talag J."/>
            <person name="Welchert J."/>
            <person name="Wing R.A."/>
        </authorList>
    </citation>
    <scope>NUCLEOTIDE SEQUENCE [LARGE SCALE GENOMIC DNA]</scope>
    <source>
        <strain evidence="1">cv. OR44</strain>
    </source>
</reference>
<evidence type="ECO:0000313" key="1">
    <source>
        <dbReference type="EnsemblPlants" id="OMERI02G11980.1"/>
    </source>
</evidence>
<sequence length="73" mass="8661">MYGLLANFKNIFNKFTFKDSSAAAKDYKKMRRKMRLALMRQRRLQGLILTAMTSRGHGKTKEYLKAIPYYYCI</sequence>
<dbReference type="HOGENOM" id="CLU_192504_0_0_1"/>
<organism evidence="1">
    <name type="scientific">Oryza meridionalis</name>
    <dbReference type="NCBI Taxonomy" id="40149"/>
    <lineage>
        <taxon>Eukaryota</taxon>
        <taxon>Viridiplantae</taxon>
        <taxon>Streptophyta</taxon>
        <taxon>Embryophyta</taxon>
        <taxon>Tracheophyta</taxon>
        <taxon>Spermatophyta</taxon>
        <taxon>Magnoliopsida</taxon>
        <taxon>Liliopsida</taxon>
        <taxon>Poales</taxon>
        <taxon>Poaceae</taxon>
        <taxon>BOP clade</taxon>
        <taxon>Oryzoideae</taxon>
        <taxon>Oryzeae</taxon>
        <taxon>Oryzinae</taxon>
        <taxon>Oryza</taxon>
    </lineage>
</organism>
<name>A0A0E0CIQ5_9ORYZ</name>
<accession>A0A0E0CIQ5</accession>
<protein>
    <submittedName>
        <fullName evidence="1">Uncharacterized protein</fullName>
    </submittedName>
</protein>
<keyword evidence="2" id="KW-1185">Reference proteome</keyword>
<proteinExistence type="predicted"/>